<comment type="caution">
    <text evidence="4">The sequence shown here is derived from an EMBL/GenBank/DDBJ whole genome shotgun (WGS) entry which is preliminary data.</text>
</comment>
<organism evidence="4">
    <name type="scientific">Desulfofervidus auxilii</name>
    <dbReference type="NCBI Taxonomy" id="1621989"/>
    <lineage>
        <taxon>Bacteria</taxon>
        <taxon>Pseudomonadati</taxon>
        <taxon>Thermodesulfobacteriota</taxon>
        <taxon>Candidatus Desulfofervidia</taxon>
        <taxon>Candidatus Desulfofervidales</taxon>
        <taxon>Candidatus Desulfofervidaceae</taxon>
        <taxon>Candidatus Desulfofervidus</taxon>
    </lineage>
</organism>
<keyword evidence="2" id="KW-1133">Transmembrane helix</keyword>
<evidence type="ECO:0000256" key="1">
    <source>
        <dbReference type="ARBA" id="ARBA00006464"/>
    </source>
</evidence>
<dbReference type="InterPro" id="IPR003362">
    <property type="entry name" value="Bact_transf"/>
</dbReference>
<accession>A0A7V1N2B4</accession>
<dbReference type="Proteomes" id="UP000886268">
    <property type="component" value="Unassembled WGS sequence"/>
</dbReference>
<comment type="similarity">
    <text evidence="1">Belongs to the bacterial sugar transferase family.</text>
</comment>
<dbReference type="Pfam" id="PF02397">
    <property type="entry name" value="Bac_transf"/>
    <property type="match status" value="1"/>
</dbReference>
<dbReference type="PANTHER" id="PTHR30576:SF0">
    <property type="entry name" value="UNDECAPRENYL-PHOSPHATE N-ACETYLGALACTOSAMINYL 1-PHOSPHATE TRANSFERASE-RELATED"/>
    <property type="match status" value="1"/>
</dbReference>
<dbReference type="EMBL" id="DRKW01000079">
    <property type="protein sequence ID" value="HEB73867.1"/>
    <property type="molecule type" value="Genomic_DNA"/>
</dbReference>
<evidence type="ECO:0000256" key="2">
    <source>
        <dbReference type="SAM" id="Phobius"/>
    </source>
</evidence>
<name>A0A7V1N2B4_DESA2</name>
<protein>
    <submittedName>
        <fullName evidence="4">Sugar transferase</fullName>
    </submittedName>
</protein>
<dbReference type="GO" id="GO:0016780">
    <property type="term" value="F:phosphotransferase activity, for other substituted phosphate groups"/>
    <property type="evidence" value="ECO:0007669"/>
    <property type="project" value="TreeGrafter"/>
</dbReference>
<dbReference type="AlphaFoldDB" id="A0A7V1N2B4"/>
<proteinExistence type="inferred from homology"/>
<feature type="transmembrane region" description="Helical" evidence="2">
    <location>
        <begin position="12"/>
        <end position="35"/>
    </location>
</feature>
<evidence type="ECO:0000259" key="3">
    <source>
        <dbReference type="Pfam" id="PF02397"/>
    </source>
</evidence>
<keyword evidence="2" id="KW-0812">Transmembrane</keyword>
<sequence>MKEPFLKRPFDIFLSLLGLIISLPLWIIIAIAIYLEDKGPIFFSLQLPGRYDKPFRWLKFRTMKHLKGKKHEMVFLENDPRVTKVGRILRATAMDELPQLINILKGDMSFVGPRPIHRSEGNPKYKDVSEIPGYEIRRQVRPGLTGIAQVYADKYISPKNKFRYDNLYVKKMSFFLDLKLILLSFWVSLTGKWEKRGGKIRRKQKWLRKGVIFLGKG</sequence>
<evidence type="ECO:0000313" key="4">
    <source>
        <dbReference type="EMBL" id="HEB73867.1"/>
    </source>
</evidence>
<keyword evidence="2" id="KW-0472">Membrane</keyword>
<dbReference type="PANTHER" id="PTHR30576">
    <property type="entry name" value="COLANIC BIOSYNTHESIS UDP-GLUCOSE LIPID CARRIER TRANSFERASE"/>
    <property type="match status" value="1"/>
</dbReference>
<reference evidence="4" key="1">
    <citation type="journal article" date="2020" name="mSystems">
        <title>Genome- and Community-Level Interaction Insights into Carbon Utilization and Element Cycling Functions of Hydrothermarchaeota in Hydrothermal Sediment.</title>
        <authorList>
            <person name="Zhou Z."/>
            <person name="Liu Y."/>
            <person name="Xu W."/>
            <person name="Pan J."/>
            <person name="Luo Z.H."/>
            <person name="Li M."/>
        </authorList>
    </citation>
    <scope>NUCLEOTIDE SEQUENCE [LARGE SCALE GENOMIC DNA]</scope>
    <source>
        <strain evidence="4">HyVt-45</strain>
    </source>
</reference>
<gene>
    <name evidence="4" type="ORF">ENJ03_01420</name>
</gene>
<feature type="domain" description="Bacterial sugar transferase" evidence="3">
    <location>
        <begin position="7"/>
        <end position="189"/>
    </location>
</feature>
<keyword evidence="4" id="KW-0808">Transferase</keyword>